<dbReference type="EMBL" id="CP060782">
    <property type="protein sequence ID" value="QNP47011.1"/>
    <property type="molecule type" value="Genomic_DNA"/>
</dbReference>
<evidence type="ECO:0000256" key="8">
    <source>
        <dbReference type="ARBA" id="ARBA00023170"/>
    </source>
</evidence>
<keyword evidence="3" id="KW-1134">Transmembrane beta strand</keyword>
<feature type="domain" description="TonB-dependent receptor-like beta-barrel" evidence="10">
    <location>
        <begin position="19"/>
        <end position="202"/>
    </location>
</feature>
<comment type="subcellular location">
    <subcellularLocation>
        <location evidence="1">Cell outer membrane</location>
        <topology evidence="1">Multi-pass membrane protein</topology>
    </subcellularLocation>
</comment>
<keyword evidence="12" id="KW-1185">Reference proteome</keyword>
<dbReference type="PANTHER" id="PTHR30069">
    <property type="entry name" value="TONB-DEPENDENT OUTER MEMBRANE RECEPTOR"/>
    <property type="match status" value="1"/>
</dbReference>
<keyword evidence="8 11" id="KW-0675">Receptor</keyword>
<evidence type="ECO:0000256" key="3">
    <source>
        <dbReference type="ARBA" id="ARBA00022452"/>
    </source>
</evidence>
<evidence type="ECO:0000256" key="6">
    <source>
        <dbReference type="ARBA" id="ARBA00023077"/>
    </source>
</evidence>
<evidence type="ECO:0000256" key="4">
    <source>
        <dbReference type="ARBA" id="ARBA00022692"/>
    </source>
</evidence>
<name>A0ABX6TCC8_9SPHN</name>
<dbReference type="InterPro" id="IPR036942">
    <property type="entry name" value="Beta-barrel_TonB_sf"/>
</dbReference>
<dbReference type="InterPro" id="IPR000531">
    <property type="entry name" value="Beta-barrel_TonB"/>
</dbReference>
<dbReference type="SUPFAM" id="SSF56935">
    <property type="entry name" value="Porins"/>
    <property type="match status" value="1"/>
</dbReference>
<evidence type="ECO:0000259" key="10">
    <source>
        <dbReference type="Pfam" id="PF00593"/>
    </source>
</evidence>
<reference evidence="11 12" key="1">
    <citation type="submission" date="2020-08" db="EMBL/GenBank/DDBJ databases">
        <title>Genome sequence of Sphingomonas sediminicola KACC 15039T.</title>
        <authorList>
            <person name="Hyun D.-W."/>
            <person name="Bae J.-W."/>
        </authorList>
    </citation>
    <scope>NUCLEOTIDE SEQUENCE [LARGE SCALE GENOMIC DNA]</scope>
    <source>
        <strain evidence="11 12">KACC 15039</strain>
    </source>
</reference>
<keyword evidence="5" id="KW-0732">Signal</keyword>
<sequence length="234" mass="24744">MAPAHPERALPAIPCGADATAANPLLDPERLSGVEAGTRLQRGIIDASVTVFVNRLSNPIANVTLGRGPGIFPGVGFVAGDYRQRQNIRAINVRGIEAAGEVRSGPWSIRLGASFTDARVVADGVSAALDGLRPAQTPEVILSGGVGWESEGRSASIEIRHVGSQYEDDLNRNLLPGATTIDAFASWPLGDKLQIIARGQNLFDESVTAALNDDGSVERATPRTLWLGLRFSSR</sequence>
<protein>
    <submittedName>
        <fullName evidence="11">TonB-dependent receptor</fullName>
    </submittedName>
</protein>
<dbReference type="RefSeq" id="WP_187709963.1">
    <property type="nucleotide sequence ID" value="NZ_CP060782.1"/>
</dbReference>
<evidence type="ECO:0000256" key="2">
    <source>
        <dbReference type="ARBA" id="ARBA00022448"/>
    </source>
</evidence>
<keyword evidence="9" id="KW-0998">Cell outer membrane</keyword>
<evidence type="ECO:0000256" key="9">
    <source>
        <dbReference type="ARBA" id="ARBA00023237"/>
    </source>
</evidence>
<evidence type="ECO:0000256" key="7">
    <source>
        <dbReference type="ARBA" id="ARBA00023136"/>
    </source>
</evidence>
<organism evidence="11 12">
    <name type="scientific">Sphingomonas sediminicola</name>
    <dbReference type="NCBI Taxonomy" id="386874"/>
    <lineage>
        <taxon>Bacteria</taxon>
        <taxon>Pseudomonadati</taxon>
        <taxon>Pseudomonadota</taxon>
        <taxon>Alphaproteobacteria</taxon>
        <taxon>Sphingomonadales</taxon>
        <taxon>Sphingomonadaceae</taxon>
        <taxon>Sphingomonas</taxon>
    </lineage>
</organism>
<keyword evidence="4" id="KW-0812">Transmembrane</keyword>
<evidence type="ECO:0000256" key="1">
    <source>
        <dbReference type="ARBA" id="ARBA00004571"/>
    </source>
</evidence>
<proteinExistence type="predicted"/>
<evidence type="ECO:0000256" key="5">
    <source>
        <dbReference type="ARBA" id="ARBA00022729"/>
    </source>
</evidence>
<dbReference type="Proteomes" id="UP000516105">
    <property type="component" value="Chromosome"/>
</dbReference>
<accession>A0ABX6TCC8</accession>
<evidence type="ECO:0000313" key="11">
    <source>
        <dbReference type="EMBL" id="QNP47011.1"/>
    </source>
</evidence>
<keyword evidence="2" id="KW-0813">Transport</keyword>
<dbReference type="Gene3D" id="2.40.170.20">
    <property type="entry name" value="TonB-dependent receptor, beta-barrel domain"/>
    <property type="match status" value="1"/>
</dbReference>
<gene>
    <name evidence="11" type="ORF">H9L14_11735</name>
</gene>
<dbReference type="PANTHER" id="PTHR30069:SF29">
    <property type="entry name" value="HEMOGLOBIN AND HEMOGLOBIN-HAPTOGLOBIN-BINDING PROTEIN 1-RELATED"/>
    <property type="match status" value="1"/>
</dbReference>
<evidence type="ECO:0000313" key="12">
    <source>
        <dbReference type="Proteomes" id="UP000516105"/>
    </source>
</evidence>
<dbReference type="InterPro" id="IPR039426">
    <property type="entry name" value="TonB-dep_rcpt-like"/>
</dbReference>
<keyword evidence="6" id="KW-0798">TonB box</keyword>
<keyword evidence="7" id="KW-0472">Membrane</keyword>
<dbReference type="Pfam" id="PF00593">
    <property type="entry name" value="TonB_dep_Rec_b-barrel"/>
    <property type="match status" value="1"/>
</dbReference>